<feature type="region of interest" description="Disordered" evidence="1">
    <location>
        <begin position="603"/>
        <end position="623"/>
    </location>
</feature>
<dbReference type="Proteomes" id="UP001153737">
    <property type="component" value="Chromosome 11"/>
</dbReference>
<reference evidence="2" key="2">
    <citation type="submission" date="2022-10" db="EMBL/GenBank/DDBJ databases">
        <authorList>
            <consortium name="ENA_rothamsted_submissions"/>
            <consortium name="culmorum"/>
            <person name="King R."/>
        </authorList>
    </citation>
    <scope>NUCLEOTIDE SEQUENCE</scope>
</reference>
<feature type="compositionally biased region" description="Basic and acidic residues" evidence="1">
    <location>
        <begin position="367"/>
        <end position="388"/>
    </location>
</feature>
<proteinExistence type="predicted"/>
<feature type="compositionally biased region" description="Pro residues" evidence="1">
    <location>
        <begin position="604"/>
        <end position="620"/>
    </location>
</feature>
<protein>
    <submittedName>
        <fullName evidence="2">Uncharacterized protein</fullName>
    </submittedName>
</protein>
<dbReference type="EMBL" id="OU896717">
    <property type="protein sequence ID" value="CAH1118421.1"/>
    <property type="molecule type" value="Genomic_DNA"/>
</dbReference>
<feature type="region of interest" description="Disordered" evidence="1">
    <location>
        <begin position="229"/>
        <end position="424"/>
    </location>
</feature>
<feature type="compositionally biased region" description="Basic and acidic residues" evidence="1">
    <location>
        <begin position="200"/>
        <end position="210"/>
    </location>
</feature>
<feature type="region of interest" description="Disordered" evidence="1">
    <location>
        <begin position="527"/>
        <end position="549"/>
    </location>
</feature>
<dbReference type="OrthoDB" id="341482at2759"/>
<accession>A0A9P0DAC1</accession>
<feature type="region of interest" description="Disordered" evidence="1">
    <location>
        <begin position="101"/>
        <end position="125"/>
    </location>
</feature>
<feature type="compositionally biased region" description="Polar residues" evidence="1">
    <location>
        <begin position="527"/>
        <end position="538"/>
    </location>
</feature>
<dbReference type="AlphaFoldDB" id="A0A9P0DAC1"/>
<feature type="compositionally biased region" description="Basic residues" evidence="1">
    <location>
        <begin position="171"/>
        <end position="181"/>
    </location>
</feature>
<keyword evidence="3" id="KW-1185">Reference proteome</keyword>
<evidence type="ECO:0000256" key="1">
    <source>
        <dbReference type="SAM" id="MobiDB-lite"/>
    </source>
</evidence>
<feature type="compositionally biased region" description="Basic and acidic residues" evidence="1">
    <location>
        <begin position="233"/>
        <end position="257"/>
    </location>
</feature>
<evidence type="ECO:0000313" key="3">
    <source>
        <dbReference type="Proteomes" id="UP001153737"/>
    </source>
</evidence>
<organism evidence="2 3">
    <name type="scientific">Phaedon cochleariae</name>
    <name type="common">Mustard beetle</name>
    <dbReference type="NCBI Taxonomy" id="80249"/>
    <lineage>
        <taxon>Eukaryota</taxon>
        <taxon>Metazoa</taxon>
        <taxon>Ecdysozoa</taxon>
        <taxon>Arthropoda</taxon>
        <taxon>Hexapoda</taxon>
        <taxon>Insecta</taxon>
        <taxon>Pterygota</taxon>
        <taxon>Neoptera</taxon>
        <taxon>Endopterygota</taxon>
        <taxon>Coleoptera</taxon>
        <taxon>Polyphaga</taxon>
        <taxon>Cucujiformia</taxon>
        <taxon>Chrysomeloidea</taxon>
        <taxon>Chrysomelidae</taxon>
        <taxon>Chrysomelinae</taxon>
        <taxon>Chrysomelini</taxon>
        <taxon>Phaedon</taxon>
    </lineage>
</organism>
<name>A0A9P0DAC1_PHACE</name>
<gene>
    <name evidence="2" type="ORF">PHAECO_LOCUS2416</name>
</gene>
<feature type="compositionally biased region" description="Polar residues" evidence="1">
    <location>
        <begin position="399"/>
        <end position="410"/>
    </location>
</feature>
<feature type="region of interest" description="Disordered" evidence="1">
    <location>
        <begin position="659"/>
        <end position="678"/>
    </location>
</feature>
<evidence type="ECO:0000313" key="2">
    <source>
        <dbReference type="EMBL" id="CAH1118421.1"/>
    </source>
</evidence>
<feature type="compositionally biased region" description="Basic and acidic residues" evidence="1">
    <location>
        <begin position="316"/>
        <end position="327"/>
    </location>
</feature>
<sequence length="765" mass="82407">MKDKEYTAIDIESSMETQRLLDHDSLAQNYQEHQEMTILPRYTTNATLQISATPVDVDDPISLELDNAADKKPYDLDTLQTKVLHSKYSVYIPTYRSTEERKVDENGNALHQNPATKAKKKKTQTDKNVVVLTAERVEGHRSDIINDVDKLIQYIKGGDAGTVGKGGRSSNVHKSKQLHKQHASEDGPSSRKKQRANSTKGKESRPELKKSNSLGEISTATLDDFAFVGSSGSEKDSEGKVVLRHKSQGDRPKERRSWGNVEPPPFQILSSNASTENLETTDNWVVTKPKKKSKKRRNSVSSGRRPTSSSESNANRADRVPSPDLRSKSARSVPHSERSNDSSDADSVHSLPIDGLNAPISYADIAKNSEKAKEKKTTPEKPKEKSPSWDKSAAAGEKQQVSNPRTQLDASKSLPPDFNDAKSFPAIPIDSAKSPSSFPAIPADSVKSPASFPAIPVDSVKSPASFPAIPVDSVKSPASFPAIVSEGDSGNPKNLFPDVNSIRSFPAITNNSKGCVVEKTNVRNVSVSGKSRNVSPGNKSGGKAADGDVKFGGTNNAGAVNSSIQNDLTIIHSNEKDSIQFNAQMLPPNIPDVQTIEKMHFLNCPPPQQQRPPPPDPPATTPLTAHAAVSSLPAHTAASPAAAHTAASPVPAHTVSLSAGDLVDSETGSNCDSVERTIEDRPPPVVILSGQGSKEATVGLVFGFDVNEQLLKEDICENFVARYVAPPAFDSSALNHDKIVNFIGSAWEAIVNQSNGKVQYYKEKP</sequence>
<feature type="compositionally biased region" description="Basic residues" evidence="1">
    <location>
        <begin position="288"/>
        <end position="298"/>
    </location>
</feature>
<feature type="compositionally biased region" description="Low complexity" evidence="1">
    <location>
        <begin position="299"/>
        <end position="312"/>
    </location>
</feature>
<feature type="compositionally biased region" description="Polar residues" evidence="1">
    <location>
        <begin position="268"/>
        <end position="284"/>
    </location>
</feature>
<reference evidence="2" key="1">
    <citation type="submission" date="2022-01" db="EMBL/GenBank/DDBJ databases">
        <authorList>
            <person name="King R."/>
        </authorList>
    </citation>
    <scope>NUCLEOTIDE SEQUENCE</scope>
</reference>
<feature type="region of interest" description="Disordered" evidence="1">
    <location>
        <begin position="159"/>
        <end position="215"/>
    </location>
</feature>